<evidence type="ECO:0008006" key="3">
    <source>
        <dbReference type="Google" id="ProtNLM"/>
    </source>
</evidence>
<dbReference type="RefSeq" id="WP_012138065.1">
    <property type="nucleotide sequence ID" value="NZ_KE007325.1"/>
</dbReference>
<dbReference type="STRING" id="1318628.MARLIPOL_10231"/>
<dbReference type="AlphaFoldDB" id="R8B0A0"/>
<proteinExistence type="predicted"/>
<dbReference type="OrthoDB" id="9802417at2"/>
<reference evidence="1 2" key="1">
    <citation type="journal article" date="2013" name="Genome Announc.">
        <title>Draft Genome Sequence of the Moderately Halophilic Bacterium Marinobacter lipolyticus Strain SM19.</title>
        <authorList>
            <person name="Papke R.T."/>
            <person name="de la Haba R.R."/>
            <person name="Infante-Dominguez C."/>
            <person name="Perez D."/>
            <person name="Sanchez-Porro C."/>
            <person name="Lapierre P."/>
            <person name="Ventosa A."/>
        </authorList>
    </citation>
    <scope>NUCLEOTIDE SEQUENCE [LARGE SCALE GENOMIC DNA]</scope>
    <source>
        <strain evidence="1 2">SM19</strain>
    </source>
</reference>
<dbReference type="Proteomes" id="UP000016540">
    <property type="component" value="Unassembled WGS sequence"/>
</dbReference>
<dbReference type="InterPro" id="IPR038573">
    <property type="entry name" value="BrnT_sf"/>
</dbReference>
<name>R8B0A0_9GAMM</name>
<organism evidence="1 2">
    <name type="scientific">Marinobacter lipolyticus SM19</name>
    <dbReference type="NCBI Taxonomy" id="1318628"/>
    <lineage>
        <taxon>Bacteria</taxon>
        <taxon>Pseudomonadati</taxon>
        <taxon>Pseudomonadota</taxon>
        <taxon>Gammaproteobacteria</taxon>
        <taxon>Pseudomonadales</taxon>
        <taxon>Marinobacteraceae</taxon>
        <taxon>Marinobacter</taxon>
    </lineage>
</organism>
<gene>
    <name evidence="1" type="ORF">MARLIPOL_10231</name>
</gene>
<evidence type="ECO:0000313" key="2">
    <source>
        <dbReference type="Proteomes" id="UP000016540"/>
    </source>
</evidence>
<dbReference type="HOGENOM" id="CLU_149290_2_0_6"/>
<protein>
    <recommendedName>
        <fullName evidence="3">Toxin</fullName>
    </recommendedName>
</protein>
<dbReference type="PATRIC" id="fig|1318628.3.peg.2041"/>
<dbReference type="EMBL" id="ASAD01000011">
    <property type="protein sequence ID" value="EON91994.1"/>
    <property type="molecule type" value="Genomic_DNA"/>
</dbReference>
<comment type="caution">
    <text evidence="1">The sequence shown here is derived from an EMBL/GenBank/DDBJ whole genome shotgun (WGS) entry which is preliminary data.</text>
</comment>
<sequence>MDEFEFDESKSQANLDKHGIDFVAAQELWSDPYLLEVRAKAEGEPRFLLIGKIGEKHWSAVVTHREGRTRLISVRRSRRKEVELYES</sequence>
<keyword evidence="2" id="KW-1185">Reference proteome</keyword>
<dbReference type="Pfam" id="PF04365">
    <property type="entry name" value="BrnT_toxin"/>
    <property type="match status" value="1"/>
</dbReference>
<dbReference type="InterPro" id="IPR007460">
    <property type="entry name" value="BrnT_toxin"/>
</dbReference>
<dbReference type="eggNOG" id="COG2929">
    <property type="taxonomic scope" value="Bacteria"/>
</dbReference>
<evidence type="ECO:0000313" key="1">
    <source>
        <dbReference type="EMBL" id="EON91994.1"/>
    </source>
</evidence>
<accession>R8B0A0</accession>
<dbReference type="Gene3D" id="3.10.450.530">
    <property type="entry name" value="Ribonuclease toxin, BrnT, of type II toxin-antitoxin system"/>
    <property type="match status" value="1"/>
</dbReference>